<protein>
    <submittedName>
        <fullName evidence="1">Uncharacterized protein</fullName>
    </submittedName>
</protein>
<comment type="caution">
    <text evidence="1">The sequence shown here is derived from an EMBL/GenBank/DDBJ whole genome shotgun (WGS) entry which is preliminary data.</text>
</comment>
<proteinExistence type="predicted"/>
<dbReference type="AlphaFoldDB" id="A0A8X6HYK5"/>
<gene>
    <name evidence="1" type="ORF">TNCT_385581</name>
</gene>
<accession>A0A8X6HYK5</accession>
<keyword evidence="2" id="KW-1185">Reference proteome</keyword>
<name>A0A8X6HYK5_TRICU</name>
<dbReference type="EMBL" id="BMAO01039558">
    <property type="protein sequence ID" value="GFR32327.1"/>
    <property type="molecule type" value="Genomic_DNA"/>
</dbReference>
<evidence type="ECO:0000313" key="2">
    <source>
        <dbReference type="Proteomes" id="UP000887116"/>
    </source>
</evidence>
<evidence type="ECO:0000313" key="1">
    <source>
        <dbReference type="EMBL" id="GFR32327.1"/>
    </source>
</evidence>
<reference evidence="1" key="1">
    <citation type="submission" date="2020-07" db="EMBL/GenBank/DDBJ databases">
        <title>Multicomponent nature underlies the extraordinary mechanical properties of spider dragline silk.</title>
        <authorList>
            <person name="Kono N."/>
            <person name="Nakamura H."/>
            <person name="Mori M."/>
            <person name="Yoshida Y."/>
            <person name="Ohtoshi R."/>
            <person name="Malay A.D."/>
            <person name="Moran D.A.P."/>
            <person name="Tomita M."/>
            <person name="Numata K."/>
            <person name="Arakawa K."/>
        </authorList>
    </citation>
    <scope>NUCLEOTIDE SEQUENCE</scope>
</reference>
<dbReference type="Proteomes" id="UP000887116">
    <property type="component" value="Unassembled WGS sequence"/>
</dbReference>
<organism evidence="1 2">
    <name type="scientific">Trichonephila clavata</name>
    <name type="common">Joro spider</name>
    <name type="synonym">Nephila clavata</name>
    <dbReference type="NCBI Taxonomy" id="2740835"/>
    <lineage>
        <taxon>Eukaryota</taxon>
        <taxon>Metazoa</taxon>
        <taxon>Ecdysozoa</taxon>
        <taxon>Arthropoda</taxon>
        <taxon>Chelicerata</taxon>
        <taxon>Arachnida</taxon>
        <taxon>Araneae</taxon>
        <taxon>Araneomorphae</taxon>
        <taxon>Entelegynae</taxon>
        <taxon>Araneoidea</taxon>
        <taxon>Nephilidae</taxon>
        <taxon>Trichonephila</taxon>
    </lineage>
</organism>
<sequence length="85" mass="10210">MCVQNLLLACLKMMRQFAQRSQRKPSKCLPRLEKCKGQNDTNFLKRMVIKDESWCYWYDPNSYDTRSNSDLSHLLLEYKKRLACK</sequence>